<dbReference type="EMBL" id="JAOPGA020001391">
    <property type="protein sequence ID" value="KAL0488005.1"/>
    <property type="molecule type" value="Genomic_DNA"/>
</dbReference>
<accession>A0AAW2ZEW3</accession>
<comment type="caution">
    <text evidence="3">The sequence shown here is derived from an EMBL/GenBank/DDBJ whole genome shotgun (WGS) entry which is preliminary data.</text>
</comment>
<evidence type="ECO:0000256" key="2">
    <source>
        <dbReference type="SAM" id="MobiDB-lite"/>
    </source>
</evidence>
<feature type="region of interest" description="Disordered" evidence="2">
    <location>
        <begin position="400"/>
        <end position="419"/>
    </location>
</feature>
<keyword evidence="4" id="KW-1185">Reference proteome</keyword>
<evidence type="ECO:0000313" key="3">
    <source>
        <dbReference type="EMBL" id="KAL0488005.1"/>
    </source>
</evidence>
<protein>
    <submittedName>
        <fullName evidence="3">Proline-rich protein</fullName>
    </submittedName>
</protein>
<reference evidence="3 4" key="1">
    <citation type="submission" date="2024-03" db="EMBL/GenBank/DDBJ databases">
        <title>The Acrasis kona genome and developmental transcriptomes reveal deep origins of eukaryotic multicellular pathways.</title>
        <authorList>
            <person name="Sheikh S."/>
            <person name="Fu C.-J."/>
            <person name="Brown M.W."/>
            <person name="Baldauf S.L."/>
        </authorList>
    </citation>
    <scope>NUCLEOTIDE SEQUENCE [LARGE SCALE GENOMIC DNA]</scope>
    <source>
        <strain evidence="3 4">ATCC MYA-3509</strain>
    </source>
</reference>
<keyword evidence="1" id="KW-0175">Coiled coil</keyword>
<organism evidence="3 4">
    <name type="scientific">Acrasis kona</name>
    <dbReference type="NCBI Taxonomy" id="1008807"/>
    <lineage>
        <taxon>Eukaryota</taxon>
        <taxon>Discoba</taxon>
        <taxon>Heterolobosea</taxon>
        <taxon>Tetramitia</taxon>
        <taxon>Eutetramitia</taxon>
        <taxon>Acrasidae</taxon>
        <taxon>Acrasis</taxon>
    </lineage>
</organism>
<feature type="coiled-coil region" evidence="1">
    <location>
        <begin position="656"/>
        <end position="711"/>
    </location>
</feature>
<feature type="region of interest" description="Disordered" evidence="2">
    <location>
        <begin position="607"/>
        <end position="638"/>
    </location>
</feature>
<evidence type="ECO:0000313" key="4">
    <source>
        <dbReference type="Proteomes" id="UP001431209"/>
    </source>
</evidence>
<proteinExistence type="predicted"/>
<evidence type="ECO:0000256" key="1">
    <source>
        <dbReference type="SAM" id="Coils"/>
    </source>
</evidence>
<feature type="compositionally biased region" description="Polar residues" evidence="2">
    <location>
        <begin position="607"/>
        <end position="627"/>
    </location>
</feature>
<name>A0AAW2ZEW3_9EUKA</name>
<dbReference type="AlphaFoldDB" id="A0AAW2ZEW3"/>
<sequence length="1135" mass="130433">MHMDGFDDDLTHKYKLSLNNVVQSVLNRYPKTFDTLEDNEVIENRNTDHALDYYGEDINNISLQIQALNTVDDITTSSSNDNNTLKNVETLNDTEVEKSVDQANKVGHFNYPSTREWLEQNRKVRDLENLSNSLDELEHYIHQKELKFLRKVCAYTSPDIADAVLPKSNGLDSALTLVLDKVAKFITNVRHNQPQLTMNYTLATTDQELIEYEHDTIYNKNGKKVYAIEIDPIDSLHHGDDFHQHVPHIITGRSEQDKSSRSEPLVMSGVSMLPSEWKSFQEYIHSIVIDHNSSNEEKRKKANLRALRLLYGAPGYSEMLLMDTFPSSSTSTTTSIQHSEWFQQYAKLNISQEPNHRSLTDQQWSDLESLDKELQLTQNHLTISQDEIDVPLPPSWIPLTNQDDSNNVSKDQQTTSSIESLTKKDTRWKNEELLPTLKSNNMPTSFTFIRTRAQLATKRALQKMDWINYLNTKPSLPVKHLKQILPAAINTLHQAQKRIRSTLALLTFQLHSSSGASNGDNHNSQTLPIALSDLQTIDESHLNRNQSIEYASGIDVHAQLKSIRDQCTKMINERMTKLNLPIPDENHINQQDLQFVRRLQKKHSIVQNANQFPNQNPSDAIQSSRMQHLNLPPPPPPLQSSTNNIADESLKSLENDLHLQNEMNQLDQLLDQLNKESRRNLFDSKSLTNQEKQDLKEYNKLKRNYQQLTRRDSSLKTWQSLTIRDKIKLEQQYKSNLTFGDLESNYRNVVMGLANRMRDLQFAESILHIKNALLSNQQIKQDDFNVEEYESKLNALNKKFVDSIRHSNQFVQSEDIQPLLKKMKQDESKGIQISLNAEQYKTLSLQLPIDQLEQLCIQQSQINPILITSHQFKLYNIWFEMEYVKLMNSYHDKIHHESTLTVAPRMLVHANQFTSLNLLSQDSNSIPNLTLDEFNKLSSPTNHDEPLFPETPWTQSFISLQLTHLQLQIERSKSVRYVRNYMTTQNPITESFWKGIWELPEPLWNWIQIRDATLKKKLEIIAEEPPPQVKKVLPAPPPPAQLPVIPPIVQPPPARPNAPPPPPMAPVLPPVRMQVIARPNLPPPVAPPTVPPPVTIPPIVAPGRIPDRNQRIVNVNTLPKRGLLKDIESRLFGNK</sequence>
<gene>
    <name evidence="3" type="ORF">AKO1_008889</name>
</gene>
<dbReference type="Proteomes" id="UP001431209">
    <property type="component" value="Unassembled WGS sequence"/>
</dbReference>